<dbReference type="Pfam" id="PF06035">
    <property type="entry name" value="Peptidase_C93"/>
    <property type="match status" value="1"/>
</dbReference>
<dbReference type="PANTHER" id="PTHR39327">
    <property type="match status" value="1"/>
</dbReference>
<dbReference type="KEGG" id="niy:FQ775_10820"/>
<dbReference type="Gene3D" id="3.10.620.30">
    <property type="match status" value="1"/>
</dbReference>
<evidence type="ECO:0000256" key="1">
    <source>
        <dbReference type="SAM" id="SignalP"/>
    </source>
</evidence>
<evidence type="ECO:0000313" key="2">
    <source>
        <dbReference type="EMBL" id="QDZ00835.1"/>
    </source>
</evidence>
<dbReference type="RefSeq" id="WP_146299480.1">
    <property type="nucleotide sequence ID" value="NZ_CP042301.2"/>
</dbReference>
<keyword evidence="1" id="KW-0732">Signal</keyword>
<evidence type="ECO:0000313" key="3">
    <source>
        <dbReference type="Proteomes" id="UP000321389"/>
    </source>
</evidence>
<dbReference type="EMBL" id="CP042301">
    <property type="protein sequence ID" value="QDZ00835.1"/>
    <property type="molecule type" value="Genomic_DNA"/>
</dbReference>
<protein>
    <submittedName>
        <fullName evidence="2">Transglutaminase-like cysteine peptidase</fullName>
    </submittedName>
</protein>
<name>A0A5B8KYV9_9HYPH</name>
<accession>A0A5B8KYV9</accession>
<dbReference type="AlphaFoldDB" id="A0A5B8KYV9"/>
<dbReference type="OrthoDB" id="7206808at2"/>
<gene>
    <name evidence="2" type="ORF">FQ775_10820</name>
</gene>
<sequence length="198" mass="22083">MTKRGRYLTVAAMLAWTASAANAANPFMITGGRTTQPVGHYELCQRLPAECDQGRPASRPVELTRKLWKTILEINHAVNVAVAPKTDYEIWGREELWSYPKGVGDCEDYVLEKRRLLMRAGVPSGNLLITVVRQPNGDGHAVLTVNTSYGDFVLDNLEPRVLVWTDTEYRYLKRQSARHAGAWVSIDDGRSVAVGSVR</sequence>
<feature type="chain" id="PRO_5022767275" evidence="1">
    <location>
        <begin position="24"/>
        <end position="198"/>
    </location>
</feature>
<keyword evidence="3" id="KW-1185">Reference proteome</keyword>
<proteinExistence type="predicted"/>
<dbReference type="Proteomes" id="UP000321389">
    <property type="component" value="Chromosome"/>
</dbReference>
<dbReference type="PANTHER" id="PTHR39327:SF1">
    <property type="entry name" value="BLR5470 PROTEIN"/>
    <property type="match status" value="1"/>
</dbReference>
<feature type="signal peptide" evidence="1">
    <location>
        <begin position="1"/>
        <end position="23"/>
    </location>
</feature>
<reference evidence="2" key="1">
    <citation type="submission" date="2020-04" db="EMBL/GenBank/DDBJ databases">
        <title>Nitratireductor sp. nov. isolated from mangrove soil.</title>
        <authorList>
            <person name="Ye Y."/>
        </authorList>
    </citation>
    <scope>NUCLEOTIDE SEQUENCE</scope>
    <source>
        <strain evidence="2">SY7</strain>
    </source>
</reference>
<dbReference type="InterPro" id="IPR010319">
    <property type="entry name" value="Transglutaminase-like_Cys_pept"/>
</dbReference>
<organism evidence="2 3">
    <name type="scientific">Nitratireductor mangrovi</name>
    <dbReference type="NCBI Taxonomy" id="2599600"/>
    <lineage>
        <taxon>Bacteria</taxon>
        <taxon>Pseudomonadati</taxon>
        <taxon>Pseudomonadota</taxon>
        <taxon>Alphaproteobacteria</taxon>
        <taxon>Hyphomicrobiales</taxon>
        <taxon>Phyllobacteriaceae</taxon>
        <taxon>Nitratireductor</taxon>
    </lineage>
</organism>